<keyword evidence="2" id="KW-1185">Reference proteome</keyword>
<dbReference type="KEGG" id="csph:CSPHI_00710"/>
<dbReference type="Proteomes" id="UP000185469">
    <property type="component" value="Chromosome"/>
</dbReference>
<organism evidence="1 2">
    <name type="scientific">Corynebacterium sphenisci DSM 44792</name>
    <dbReference type="NCBI Taxonomy" id="1437874"/>
    <lineage>
        <taxon>Bacteria</taxon>
        <taxon>Bacillati</taxon>
        <taxon>Actinomycetota</taxon>
        <taxon>Actinomycetes</taxon>
        <taxon>Mycobacteriales</taxon>
        <taxon>Corynebacteriaceae</taxon>
        <taxon>Corynebacterium</taxon>
    </lineage>
</organism>
<dbReference type="EMBL" id="CP009248">
    <property type="protein sequence ID" value="APT89856.1"/>
    <property type="molecule type" value="Genomic_DNA"/>
</dbReference>
<name>A0A1L7CVG4_9CORY</name>
<evidence type="ECO:0000313" key="2">
    <source>
        <dbReference type="Proteomes" id="UP000185469"/>
    </source>
</evidence>
<sequence>MENAPEIIEALAQFAPDSVEVTFPDLPFANVETINGDVNFIQTGDINMPFGRDANMPFGEDAFDIHTEDTDSYDFLNPEIHAGQGLDASQGN</sequence>
<proteinExistence type="predicted"/>
<accession>A0A1L7CVG4</accession>
<reference evidence="1 2" key="1">
    <citation type="submission" date="2014-08" db="EMBL/GenBank/DDBJ databases">
        <title>Complete genome sequence of Corynebacterium sphenisci CECT 5990(T) (=DSM 44792(T)), isolated from healthy wild penguins.</title>
        <authorList>
            <person name="Ruckert C."/>
            <person name="Albersmeier A."/>
            <person name="Winkler A."/>
            <person name="Kalinowski J."/>
        </authorList>
    </citation>
    <scope>NUCLEOTIDE SEQUENCE [LARGE SCALE GENOMIC DNA]</scope>
    <source>
        <strain evidence="1 2">DSM 44792</strain>
    </source>
</reference>
<gene>
    <name evidence="1" type="ORF">CSPHI_00710</name>
</gene>
<evidence type="ECO:0000313" key="1">
    <source>
        <dbReference type="EMBL" id="APT89856.1"/>
    </source>
</evidence>
<dbReference type="RefSeq" id="WP_075691051.1">
    <property type="nucleotide sequence ID" value="NZ_CP009248.1"/>
</dbReference>
<protein>
    <submittedName>
        <fullName evidence="1">Uncharacterized protein</fullName>
    </submittedName>
</protein>
<dbReference type="AlphaFoldDB" id="A0A1L7CVG4"/>
<dbReference type="OrthoDB" id="4410452at2"/>